<dbReference type="EMBL" id="BBML01000001">
    <property type="protein sequence ID" value="GAK95449.1"/>
    <property type="molecule type" value="Genomic_DNA"/>
</dbReference>
<keyword evidence="1" id="KW-0472">Membrane</keyword>
<dbReference type="STRING" id="319236.BST91_00420"/>
<keyword evidence="1" id="KW-1133">Transmembrane helix</keyword>
<feature type="chain" id="PRO_5001862809" evidence="2">
    <location>
        <begin position="19"/>
        <end position="199"/>
    </location>
</feature>
<feature type="signal peptide" evidence="2">
    <location>
        <begin position="1"/>
        <end position="18"/>
    </location>
</feature>
<protein>
    <submittedName>
        <fullName evidence="3">Uncharacterized protein</fullName>
    </submittedName>
</protein>
<organism evidence="3 4">
    <name type="scientific">Nonlabens tegetincola</name>
    <dbReference type="NCBI Taxonomy" id="323273"/>
    <lineage>
        <taxon>Bacteria</taxon>
        <taxon>Pseudomonadati</taxon>
        <taxon>Bacteroidota</taxon>
        <taxon>Flavobacteriia</taxon>
        <taxon>Flavobacteriales</taxon>
        <taxon>Flavobacteriaceae</taxon>
        <taxon>Nonlabens</taxon>
    </lineage>
</organism>
<evidence type="ECO:0000313" key="3">
    <source>
        <dbReference type="EMBL" id="GAK95449.1"/>
    </source>
</evidence>
<sequence length="199" mass="23422">MSFLYSLFFLGLCQLISAQGTLTDPFENYRSIDNTQYKHSKTLYVFDLNIKPHKDSTLAILEWRSHPNLYKYMIEMYDQPDGELIYRQIHRSKENYMPASGHFVVYPITGKLSGTPLSINLNEAKEREFEPKNTSRYLQIKKREAEQREIDKRREAKEAQLEQERNSRLTPQSFLMVLYILIIAIFVTVVVLIFKNSGK</sequence>
<proteinExistence type="predicted"/>
<keyword evidence="1" id="KW-0812">Transmembrane</keyword>
<dbReference type="Proteomes" id="UP000029221">
    <property type="component" value="Unassembled WGS sequence"/>
</dbReference>
<dbReference type="RefSeq" id="WP_152557340.1">
    <property type="nucleotide sequence ID" value="NZ_BBML01000001.1"/>
</dbReference>
<evidence type="ECO:0000256" key="1">
    <source>
        <dbReference type="SAM" id="Phobius"/>
    </source>
</evidence>
<gene>
    <name evidence="3" type="ORF">JCM19294_2231</name>
</gene>
<reference evidence="3" key="1">
    <citation type="journal article" date="2014" name="Genome Announc.">
        <title>Draft Genome Sequences of Marine Flavobacterium Nonlabens Strains NR17, NR24, NR27, NR32, NR33, and Ara13.</title>
        <authorList>
            <person name="Nakanishi M."/>
            <person name="Meirelles P."/>
            <person name="Suzuki R."/>
            <person name="Takatani N."/>
            <person name="Mino S."/>
            <person name="Suda W."/>
            <person name="Oshima K."/>
            <person name="Hattori M."/>
            <person name="Ohkuma M."/>
            <person name="Hosokawa M."/>
            <person name="Miyashita K."/>
            <person name="Thompson F.L."/>
            <person name="Niwa A."/>
            <person name="Sawabe T."/>
            <person name="Sawabe T."/>
        </authorList>
    </citation>
    <scope>NUCLEOTIDE SEQUENCE [LARGE SCALE GENOMIC DNA]</scope>
    <source>
        <strain evidence="3">JCM 19294</strain>
    </source>
</reference>
<name>A0A090PX71_9FLAO</name>
<comment type="caution">
    <text evidence="3">The sequence shown here is derived from an EMBL/GenBank/DDBJ whole genome shotgun (WGS) entry which is preliminary data.</text>
</comment>
<evidence type="ECO:0000256" key="2">
    <source>
        <dbReference type="SAM" id="SignalP"/>
    </source>
</evidence>
<dbReference type="eggNOG" id="ENOG5032HV3">
    <property type="taxonomic scope" value="Bacteria"/>
</dbReference>
<dbReference type="AlphaFoldDB" id="A0A090PX71"/>
<feature type="transmembrane region" description="Helical" evidence="1">
    <location>
        <begin position="174"/>
        <end position="194"/>
    </location>
</feature>
<keyword evidence="4" id="KW-1185">Reference proteome</keyword>
<keyword evidence="2" id="KW-0732">Signal</keyword>
<accession>A0A090PX71</accession>
<evidence type="ECO:0000313" key="4">
    <source>
        <dbReference type="Proteomes" id="UP000029221"/>
    </source>
</evidence>